<dbReference type="Pfam" id="PF04299">
    <property type="entry name" value="FMN_bind_2"/>
    <property type="match status" value="1"/>
</dbReference>
<dbReference type="PIRSF" id="PIRSF010372">
    <property type="entry name" value="PaiB"/>
    <property type="match status" value="1"/>
</dbReference>
<proteinExistence type="predicted"/>
<reference evidence="1 2" key="1">
    <citation type="journal article" date="2015" name="Antonie Van Leeuwenhoek">
        <title>Oricola cellulosilytica gen. nov., sp. nov., a cellulose-degrading bacterium of the family Phyllobacteriaceae isolated from surface seashore water, and emended descriptions of Mesorhizobium loti and Phyllobacterium myrsinacearum.</title>
        <authorList>
            <person name="Hameed A."/>
            <person name="Shahina M."/>
            <person name="Lai W.A."/>
            <person name="Lin S.Y."/>
            <person name="Young L.S."/>
            <person name="Liu Y.C."/>
            <person name="Hsu Y.H."/>
            <person name="Young C.C."/>
        </authorList>
    </citation>
    <scope>NUCLEOTIDE SEQUENCE [LARGE SCALE GENOMIC DNA]</scope>
    <source>
        <strain evidence="1 2">KCTC 52183</strain>
    </source>
</reference>
<accession>A0A4V2MP66</accession>
<dbReference type="EMBL" id="SJST01000001">
    <property type="protein sequence ID" value="TCD16532.1"/>
    <property type="molecule type" value="Genomic_DNA"/>
</dbReference>
<name>A0A4V2MP66_9HYPH</name>
<evidence type="ECO:0000313" key="1">
    <source>
        <dbReference type="EMBL" id="TCD16532.1"/>
    </source>
</evidence>
<dbReference type="Gene3D" id="2.30.110.10">
    <property type="entry name" value="Electron Transport, Fmn-binding Protein, Chain A"/>
    <property type="match status" value="1"/>
</dbReference>
<dbReference type="AlphaFoldDB" id="A0A4V2MP66"/>
<dbReference type="InterPro" id="IPR007396">
    <property type="entry name" value="TR_PAI2-type"/>
</dbReference>
<gene>
    <name evidence="1" type="ORF">E0D97_03685</name>
</gene>
<dbReference type="PANTHER" id="PTHR35802:SF1">
    <property type="entry name" value="PROTEASE SYNTHASE AND SPORULATION PROTEIN PAI 2"/>
    <property type="match status" value="1"/>
</dbReference>
<organism evidence="1 2">
    <name type="scientific">Oricola cellulosilytica</name>
    <dbReference type="NCBI Taxonomy" id="1429082"/>
    <lineage>
        <taxon>Bacteria</taxon>
        <taxon>Pseudomonadati</taxon>
        <taxon>Pseudomonadota</taxon>
        <taxon>Alphaproteobacteria</taxon>
        <taxon>Hyphomicrobiales</taxon>
        <taxon>Ahrensiaceae</taxon>
        <taxon>Oricola</taxon>
    </lineage>
</organism>
<dbReference type="RefSeq" id="WP_131565482.1">
    <property type="nucleotide sequence ID" value="NZ_JAINFK010000001.1"/>
</dbReference>
<comment type="caution">
    <text evidence="1">The sequence shown here is derived from an EMBL/GenBank/DDBJ whole genome shotgun (WGS) entry which is preliminary data.</text>
</comment>
<dbReference type="InterPro" id="IPR012349">
    <property type="entry name" value="Split_barrel_FMN-bd"/>
</dbReference>
<dbReference type="OrthoDB" id="9794948at2"/>
<protein>
    <submittedName>
        <fullName evidence="1">FMN-binding negative transcriptional regulator</fullName>
    </submittedName>
</protein>
<dbReference type="SUPFAM" id="SSF50475">
    <property type="entry name" value="FMN-binding split barrel"/>
    <property type="match status" value="1"/>
</dbReference>
<dbReference type="PANTHER" id="PTHR35802">
    <property type="entry name" value="PROTEASE SYNTHASE AND SPORULATION PROTEIN PAI 2"/>
    <property type="match status" value="1"/>
</dbReference>
<sequence>MYQPAFFQENDPEKLAALAREIQFACLVTADSGALHTVHAPCVVKGTPGDLSVEFHVAKANPHWRLPPDAPTVAIFQGDQTYIHPGWYPTKAETGKAVPTWTYVTVHMHGQLEVIDNRDDLARHLDELTAFNEETRDEPWSVADAPESYTNRMMAGIVGLRLRVQRIEGALKLNQHKNAADQLGVIAGLRGSGPAATRVADRMAAARQETGDLE</sequence>
<dbReference type="Proteomes" id="UP000291301">
    <property type="component" value="Unassembled WGS sequence"/>
</dbReference>
<keyword evidence="2" id="KW-1185">Reference proteome</keyword>
<evidence type="ECO:0000313" key="2">
    <source>
        <dbReference type="Proteomes" id="UP000291301"/>
    </source>
</evidence>